<evidence type="ECO:0000256" key="1">
    <source>
        <dbReference type="ARBA" id="ARBA00001933"/>
    </source>
</evidence>
<dbReference type="InterPro" id="IPR027278">
    <property type="entry name" value="ACCD_DCysDesulf"/>
</dbReference>
<protein>
    <submittedName>
        <fullName evidence="7">D-cysteine desulfhydrase family protein</fullName>
    </submittedName>
</protein>
<evidence type="ECO:0000313" key="8">
    <source>
        <dbReference type="Proteomes" id="UP000582981"/>
    </source>
</evidence>
<evidence type="ECO:0000256" key="3">
    <source>
        <dbReference type="ARBA" id="ARBA00022898"/>
    </source>
</evidence>
<feature type="modified residue" description="N6-(pyridoxal phosphate)lysine" evidence="5">
    <location>
        <position position="59"/>
    </location>
</feature>
<sequence>MTASLDNTLATFPRARLLEGPTPIQRAYRLEQHLGAAAKGVGLYLKRDDFMALGGGGNKLRKLEFHLGAALHQHIDTVITVGGVQSNHARLTAAAAARLGLDCELVLTQSAAVSGLDYESNGNRLLDELFGAKLHLLPAGADSLAVANQRAAQLQEAGRKVLVIPVGGSTALGSLGYVSCAREIIQQAAQLELYFERVFVANGSAGTHAGLAAGFEVLGRGAALVKSWAVLAEETVSAERTWQLTRDTLDLLGHPHALERASIQVDGSQRGSAYGVPTEAMLEAVRLLARSEGLLVDPVYSGKALAGLLADLRDGRYQPGDNLLFVMTGGSPGLYAYRESLQQA</sequence>
<dbReference type="NCBIfam" id="TIGR01275">
    <property type="entry name" value="ACC_deam_rel"/>
    <property type="match status" value="1"/>
</dbReference>
<dbReference type="InterPro" id="IPR001926">
    <property type="entry name" value="TrpB-like_PALP"/>
</dbReference>
<comment type="similarity">
    <text evidence="2">Belongs to the ACC deaminase/D-cysteine desulfhydrase family.</text>
</comment>
<comment type="cofactor">
    <cofactor evidence="1">
        <name>pyridoxal 5'-phosphate</name>
        <dbReference type="ChEBI" id="CHEBI:597326"/>
    </cofactor>
</comment>
<organism evidence="7 8">
    <name type="scientific">Pseudomonas gingeri</name>
    <dbReference type="NCBI Taxonomy" id="117681"/>
    <lineage>
        <taxon>Bacteria</taxon>
        <taxon>Pseudomonadati</taxon>
        <taxon>Pseudomonadota</taxon>
        <taxon>Gammaproteobacteria</taxon>
        <taxon>Pseudomonadales</taxon>
        <taxon>Pseudomonadaceae</taxon>
        <taxon>Pseudomonas</taxon>
    </lineage>
</organism>
<reference evidence="7 8" key="1">
    <citation type="submission" date="2020-04" db="EMBL/GenBank/DDBJ databases">
        <title>Molecular characterization of pseudomonads from Agaricus bisporus reveal novel blotch 2 pathogens in Western Europe.</title>
        <authorList>
            <person name="Taparia T."/>
            <person name="Krijger M."/>
            <person name="Haynes E."/>
            <person name="Elpinstone J.G."/>
            <person name="Noble R."/>
            <person name="Van Der Wolf J."/>
        </authorList>
    </citation>
    <scope>NUCLEOTIDE SEQUENCE [LARGE SCALE GENOMIC DNA]</scope>
    <source>
        <strain evidence="7 8">F1001</strain>
    </source>
</reference>
<dbReference type="Gene3D" id="3.40.50.1100">
    <property type="match status" value="2"/>
</dbReference>
<dbReference type="GO" id="GO:0019148">
    <property type="term" value="F:D-cysteine desulfhydrase activity"/>
    <property type="evidence" value="ECO:0007669"/>
    <property type="project" value="TreeGrafter"/>
</dbReference>
<evidence type="ECO:0000313" key="7">
    <source>
        <dbReference type="EMBL" id="NWB46221.1"/>
    </source>
</evidence>
<gene>
    <name evidence="7" type="ORF">HX829_06930</name>
</gene>
<dbReference type="InterPro" id="IPR005966">
    <property type="entry name" value="D-Cys_desShydrase"/>
</dbReference>
<dbReference type="Pfam" id="PF00291">
    <property type="entry name" value="PALP"/>
    <property type="match status" value="1"/>
</dbReference>
<dbReference type="PANTHER" id="PTHR43780:SF2">
    <property type="entry name" value="1-AMINOCYCLOPROPANE-1-CARBOXYLATE DEAMINASE-RELATED"/>
    <property type="match status" value="1"/>
</dbReference>
<proteinExistence type="inferred from homology"/>
<dbReference type="SUPFAM" id="SSF53686">
    <property type="entry name" value="Tryptophan synthase beta subunit-like PLP-dependent enzymes"/>
    <property type="match status" value="1"/>
</dbReference>
<evidence type="ECO:0000256" key="2">
    <source>
        <dbReference type="ARBA" id="ARBA00008639"/>
    </source>
</evidence>
<name>A0A7Y7WBP1_9PSED</name>
<evidence type="ECO:0000256" key="5">
    <source>
        <dbReference type="PIRSR" id="PIRSR006278-2"/>
    </source>
</evidence>
<keyword evidence="3 5" id="KW-0663">Pyridoxal phosphate</keyword>
<dbReference type="InterPro" id="IPR036052">
    <property type="entry name" value="TrpB-like_PALP_sf"/>
</dbReference>
<dbReference type="RefSeq" id="WP_100943045.1">
    <property type="nucleotide sequence ID" value="NZ_JACAPU010000011.1"/>
</dbReference>
<accession>A0A7Y7WBP1</accession>
<feature type="active site" description="Nucleophile" evidence="4">
    <location>
        <position position="86"/>
    </location>
</feature>
<evidence type="ECO:0000259" key="6">
    <source>
        <dbReference type="Pfam" id="PF00291"/>
    </source>
</evidence>
<dbReference type="AlphaFoldDB" id="A0A7Y7WBP1"/>
<dbReference type="PANTHER" id="PTHR43780">
    <property type="entry name" value="1-AMINOCYCLOPROPANE-1-CARBOXYLATE DEAMINASE-RELATED"/>
    <property type="match status" value="1"/>
</dbReference>
<dbReference type="Proteomes" id="UP000582981">
    <property type="component" value="Unassembled WGS sequence"/>
</dbReference>
<evidence type="ECO:0000256" key="4">
    <source>
        <dbReference type="PIRSR" id="PIRSR006278-1"/>
    </source>
</evidence>
<comment type="caution">
    <text evidence="7">The sequence shown here is derived from an EMBL/GenBank/DDBJ whole genome shotgun (WGS) entry which is preliminary data.</text>
</comment>
<dbReference type="PIRSF" id="PIRSF006278">
    <property type="entry name" value="ACCD_DCysDesulf"/>
    <property type="match status" value="1"/>
</dbReference>
<feature type="domain" description="Tryptophan synthase beta chain-like PALP" evidence="6">
    <location>
        <begin position="17"/>
        <end position="329"/>
    </location>
</feature>
<dbReference type="EMBL" id="JACAPU010000011">
    <property type="protein sequence ID" value="NWB46221.1"/>
    <property type="molecule type" value="Genomic_DNA"/>
</dbReference>